<organism evidence="1 2">
    <name type="scientific">Choristoneura fumiferana</name>
    <name type="common">Spruce budworm moth</name>
    <name type="synonym">Archips fumiferana</name>
    <dbReference type="NCBI Taxonomy" id="7141"/>
    <lineage>
        <taxon>Eukaryota</taxon>
        <taxon>Metazoa</taxon>
        <taxon>Ecdysozoa</taxon>
        <taxon>Arthropoda</taxon>
        <taxon>Hexapoda</taxon>
        <taxon>Insecta</taxon>
        <taxon>Pterygota</taxon>
        <taxon>Neoptera</taxon>
        <taxon>Endopterygota</taxon>
        <taxon>Lepidoptera</taxon>
        <taxon>Glossata</taxon>
        <taxon>Ditrysia</taxon>
        <taxon>Tortricoidea</taxon>
        <taxon>Tortricidae</taxon>
        <taxon>Tortricinae</taxon>
        <taxon>Choristoneura</taxon>
    </lineage>
</organism>
<dbReference type="Proteomes" id="UP001064048">
    <property type="component" value="Chromosome 25"/>
</dbReference>
<evidence type="ECO:0000313" key="2">
    <source>
        <dbReference type="Proteomes" id="UP001064048"/>
    </source>
</evidence>
<dbReference type="EMBL" id="CM046125">
    <property type="protein sequence ID" value="KAI8423362.1"/>
    <property type="molecule type" value="Genomic_DNA"/>
</dbReference>
<comment type="caution">
    <text evidence="1">The sequence shown here is derived from an EMBL/GenBank/DDBJ whole genome shotgun (WGS) entry which is preliminary data.</text>
</comment>
<gene>
    <name evidence="1" type="ORF">MSG28_014365</name>
</gene>
<proteinExistence type="predicted"/>
<accession>A0ACC0JH02</accession>
<evidence type="ECO:0000313" key="1">
    <source>
        <dbReference type="EMBL" id="KAI8423362.1"/>
    </source>
</evidence>
<sequence length="445" mass="49579">MSSPSSGSGLPDRHIVHCNTTETPLQCINLEASSAPHWAPSGSAPGSSPAALIAAAAFALSPLAARFPPLRGDHPSPKELPKSSSNPEESSKLYSELESLKQAVVSLKNSVESRDVAIGKLAREKEKLYVELKGAQRTSRNLRQQLVDERDIHSKEKQYLVEEIARLSKKEEFDCYSVQHYSNTYESIILLLQDNKGVMDNLFEKILRFSTVSQGSKKYLKLLRMNIKLHYENTQLKMSLTQNNRSIKDRETEGHEQNYHDSIFRGSRNTIAAAEGSEICPGVTLTSSHQTETWDPEAKVEYPRNNKLLIRLALLGPDAKPDEFNVVQVETMSLQDSIKIPVAILKVGETRQARLDLEFPDAPVTFTLIQGSGPVHLIGQHLLGALVEEFEDMEEMEEEMIDEEEGDDSQFKDDDEEEGEPKGKKAKMSNNAKGKAPSPKKNAKK</sequence>
<protein>
    <submittedName>
        <fullName evidence="1">Uncharacterized protein</fullName>
    </submittedName>
</protein>
<name>A0ACC0JH02_CHOFU</name>
<reference evidence="1 2" key="1">
    <citation type="journal article" date="2022" name="Genome Biol. Evol.">
        <title>The Spruce Budworm Genome: Reconstructing the Evolutionary History of Antifreeze Proteins.</title>
        <authorList>
            <person name="Beliveau C."/>
            <person name="Gagne P."/>
            <person name="Picq S."/>
            <person name="Vernygora O."/>
            <person name="Keeling C.I."/>
            <person name="Pinkney K."/>
            <person name="Doucet D."/>
            <person name="Wen F."/>
            <person name="Johnston J.S."/>
            <person name="Maaroufi H."/>
            <person name="Boyle B."/>
            <person name="Laroche J."/>
            <person name="Dewar K."/>
            <person name="Juretic N."/>
            <person name="Blackburn G."/>
            <person name="Nisole A."/>
            <person name="Brunet B."/>
            <person name="Brandao M."/>
            <person name="Lumley L."/>
            <person name="Duan J."/>
            <person name="Quan G."/>
            <person name="Lucarotti C.J."/>
            <person name="Roe A.D."/>
            <person name="Sperling F.A.H."/>
            <person name="Levesque R.C."/>
            <person name="Cusson M."/>
        </authorList>
    </citation>
    <scope>NUCLEOTIDE SEQUENCE [LARGE SCALE GENOMIC DNA]</scope>
    <source>
        <strain evidence="1">Glfc:IPQL:Cfum</strain>
    </source>
</reference>
<keyword evidence="2" id="KW-1185">Reference proteome</keyword>